<evidence type="ECO:0000256" key="7">
    <source>
        <dbReference type="PIRSR" id="PIRSR000450-1"/>
    </source>
</evidence>
<dbReference type="Proteomes" id="UP000886752">
    <property type="component" value="Unassembled WGS sequence"/>
</dbReference>
<evidence type="ECO:0000313" key="8">
    <source>
        <dbReference type="EMBL" id="HIW00377.1"/>
    </source>
</evidence>
<evidence type="ECO:0000313" key="9">
    <source>
        <dbReference type="Proteomes" id="UP000886752"/>
    </source>
</evidence>
<feature type="active site" description="Proton acceptor" evidence="6">
    <location>
        <position position="236"/>
    </location>
</feature>
<dbReference type="GO" id="GO:0005737">
    <property type="term" value="C:cytoplasm"/>
    <property type="evidence" value="ECO:0007669"/>
    <property type="project" value="UniProtKB-SubCell"/>
</dbReference>
<comment type="caution">
    <text evidence="8">The sequence shown here is derived from an EMBL/GenBank/DDBJ whole genome shotgun (WGS) entry which is preliminary data.</text>
</comment>
<dbReference type="GO" id="GO:0019281">
    <property type="term" value="P:L-methionine biosynthetic process from homoserine via O-succinyl-L-homoserine and cystathionine"/>
    <property type="evidence" value="ECO:0007669"/>
    <property type="project" value="InterPro"/>
</dbReference>
<dbReference type="NCBIfam" id="TIGR01001">
    <property type="entry name" value="metA"/>
    <property type="match status" value="1"/>
</dbReference>
<comment type="function">
    <text evidence="6">Transfers an acetyl group from acetyl-CoA to L-homoserine, forming acetyl-L-homoserine.</text>
</comment>
<feature type="binding site" evidence="6">
    <location>
        <position position="164"/>
    </location>
    <ligand>
        <name>substrate</name>
    </ligand>
</feature>
<keyword evidence="3 6" id="KW-0028">Amino-acid biosynthesis</keyword>
<dbReference type="FunFam" id="3.40.50.880:FF:000004">
    <property type="entry name" value="Homoserine O-succinyltransferase"/>
    <property type="match status" value="1"/>
</dbReference>
<gene>
    <name evidence="8" type="primary">metA</name>
    <name evidence="6" type="synonym">metAA</name>
    <name evidence="8" type="ORF">H9894_04235</name>
</gene>
<comment type="catalytic activity">
    <reaction evidence="6">
        <text>L-homoserine + acetyl-CoA = O-acetyl-L-homoserine + CoA</text>
        <dbReference type="Rhea" id="RHEA:13701"/>
        <dbReference type="ChEBI" id="CHEBI:57287"/>
        <dbReference type="ChEBI" id="CHEBI:57288"/>
        <dbReference type="ChEBI" id="CHEBI:57476"/>
        <dbReference type="ChEBI" id="CHEBI:57716"/>
        <dbReference type="EC" id="2.3.1.31"/>
    </reaction>
</comment>
<keyword evidence="6" id="KW-0486">Methionine biosynthesis</keyword>
<feature type="active site" evidence="6">
    <location>
        <position position="238"/>
    </location>
</feature>
<comment type="subcellular location">
    <subcellularLocation>
        <location evidence="1 6">Cytoplasm</location>
    </subcellularLocation>
</comment>
<dbReference type="InterPro" id="IPR005697">
    <property type="entry name" value="HST_MetA"/>
</dbReference>
<accession>A0A9D1PXF3</accession>
<dbReference type="PIRSF" id="PIRSF000450">
    <property type="entry name" value="H_ser_succinyltr"/>
    <property type="match status" value="1"/>
</dbReference>
<feature type="site" description="Important for acyl-CoA specificity" evidence="6">
    <location>
        <position position="111"/>
    </location>
</feature>
<dbReference type="PANTHER" id="PTHR20919:SF0">
    <property type="entry name" value="HOMOSERINE O-SUCCINYLTRANSFERASE"/>
    <property type="match status" value="1"/>
</dbReference>
<sequence length="304" mass="35301">MPINIPQDLPARAALEQENIFVMGEERASSQDIRPLDIAIVNLMPTKITTETQLLRVLSNTPIQVNVTLLRTREHISKNTPVDHLERFYKTFDEIKDRHFDGMIVTGAPVEHLNFEDVDYWSELLRILNYSASANVFSTLYLCWAAMAALYHFYGIPKHDLPSKRFGVFEHDILMPTCSLFRGFDDVFSAPHSRHTEVLLKDVLKVPDLEILAVSREAGLTLCESHDHKQVFMTGHLEYDRETLDLEYKRDLAKGLPINMPRHYYPLDNPDGCPVMNWRAHAHLFFSNWLNYYVYQETPYTFTL</sequence>
<dbReference type="Pfam" id="PF04204">
    <property type="entry name" value="HTS"/>
    <property type="match status" value="1"/>
</dbReference>
<evidence type="ECO:0000256" key="3">
    <source>
        <dbReference type="ARBA" id="ARBA00022605"/>
    </source>
</evidence>
<keyword evidence="4 6" id="KW-0808">Transferase</keyword>
<protein>
    <recommendedName>
        <fullName evidence="6">Homoserine O-acetyltransferase</fullName>
        <shortName evidence="6">HAT</shortName>
        <ecNumber evidence="6">2.3.1.31</ecNumber>
    </recommendedName>
    <alternativeName>
        <fullName evidence="6">Homoserine transacetylase</fullName>
        <shortName evidence="6">HTA</shortName>
    </alternativeName>
</protein>
<dbReference type="InterPro" id="IPR029062">
    <property type="entry name" value="Class_I_gatase-like"/>
</dbReference>
<dbReference type="InterPro" id="IPR033752">
    <property type="entry name" value="MetA_family"/>
</dbReference>
<evidence type="ECO:0000256" key="4">
    <source>
        <dbReference type="ARBA" id="ARBA00022679"/>
    </source>
</evidence>
<proteinExistence type="inferred from homology"/>
<feature type="binding site" evidence="6">
    <location>
        <position position="250"/>
    </location>
    <ligand>
        <name>substrate</name>
    </ligand>
</feature>
<evidence type="ECO:0000256" key="6">
    <source>
        <dbReference type="HAMAP-Rule" id="MF_00295"/>
    </source>
</evidence>
<dbReference type="PANTHER" id="PTHR20919">
    <property type="entry name" value="HOMOSERINE O-SUCCINYLTRANSFERASE"/>
    <property type="match status" value="1"/>
</dbReference>
<reference evidence="8" key="2">
    <citation type="submission" date="2021-04" db="EMBL/GenBank/DDBJ databases">
        <authorList>
            <person name="Gilroy R."/>
        </authorList>
    </citation>
    <scope>NUCLEOTIDE SEQUENCE</scope>
    <source>
        <strain evidence="8">ChiHecec2B26-446</strain>
    </source>
</reference>
<dbReference type="AlphaFoldDB" id="A0A9D1PXF3"/>
<evidence type="ECO:0000256" key="5">
    <source>
        <dbReference type="ARBA" id="ARBA00023315"/>
    </source>
</evidence>
<dbReference type="GO" id="GO:0004414">
    <property type="term" value="F:homoserine O-acetyltransferase activity"/>
    <property type="evidence" value="ECO:0007669"/>
    <property type="project" value="UniProtKB-EC"/>
</dbReference>
<keyword evidence="2 6" id="KW-0963">Cytoplasm</keyword>
<feature type="site" description="Important for substrate specificity" evidence="6">
    <location>
        <position position="193"/>
    </location>
</feature>
<dbReference type="HAMAP" id="MF_00295">
    <property type="entry name" value="MetA_acyltransf"/>
    <property type="match status" value="1"/>
</dbReference>
<dbReference type="GO" id="GO:0008899">
    <property type="term" value="F:homoserine O-succinyltransferase activity"/>
    <property type="evidence" value="ECO:0007669"/>
    <property type="project" value="UniProtKB-UniRule"/>
</dbReference>
<feature type="binding site" evidence="6">
    <location>
        <position position="193"/>
    </location>
    <ligand>
        <name>substrate</name>
    </ligand>
</feature>
<evidence type="ECO:0000256" key="2">
    <source>
        <dbReference type="ARBA" id="ARBA00022490"/>
    </source>
</evidence>
<comment type="caution">
    <text evidence="6">Lacks conserved residue(s) required for the propagation of feature annotation.</text>
</comment>
<name>A0A9D1PXF3_9BACT</name>
<organism evidence="8 9">
    <name type="scientific">Candidatus Desulfovibrio intestinipullorum</name>
    <dbReference type="NCBI Taxonomy" id="2838536"/>
    <lineage>
        <taxon>Bacteria</taxon>
        <taxon>Pseudomonadati</taxon>
        <taxon>Thermodesulfobacteriota</taxon>
        <taxon>Desulfovibrionia</taxon>
        <taxon>Desulfovibrionales</taxon>
        <taxon>Desulfovibrionaceae</taxon>
        <taxon>Desulfovibrio</taxon>
    </lineage>
</organism>
<reference evidence="8" key="1">
    <citation type="journal article" date="2021" name="PeerJ">
        <title>Extensive microbial diversity within the chicken gut microbiome revealed by metagenomics and culture.</title>
        <authorList>
            <person name="Gilroy R."/>
            <person name="Ravi A."/>
            <person name="Getino M."/>
            <person name="Pursley I."/>
            <person name="Horton D.L."/>
            <person name="Alikhan N.F."/>
            <person name="Baker D."/>
            <person name="Gharbi K."/>
            <person name="Hall N."/>
            <person name="Watson M."/>
            <person name="Adriaenssens E.M."/>
            <person name="Foster-Nyarko E."/>
            <person name="Jarju S."/>
            <person name="Secka A."/>
            <person name="Antonio M."/>
            <person name="Oren A."/>
            <person name="Chaudhuri R.R."/>
            <person name="La Ragione R."/>
            <person name="Hildebrand F."/>
            <person name="Pallen M.J."/>
        </authorList>
    </citation>
    <scope>NUCLEOTIDE SEQUENCE</scope>
    <source>
        <strain evidence="8">ChiHecec2B26-446</strain>
    </source>
</reference>
<dbReference type="EMBL" id="DXHV01000045">
    <property type="protein sequence ID" value="HIW00377.1"/>
    <property type="molecule type" value="Genomic_DNA"/>
</dbReference>
<evidence type="ECO:0000256" key="1">
    <source>
        <dbReference type="ARBA" id="ARBA00004496"/>
    </source>
</evidence>
<dbReference type="Gene3D" id="3.40.50.880">
    <property type="match status" value="1"/>
</dbReference>
<dbReference type="EC" id="2.3.1.31" evidence="6"/>
<comment type="similarity">
    <text evidence="6">Belongs to the MetA family.</text>
</comment>
<comment type="pathway">
    <text evidence="6">Amino-acid biosynthesis; L-methionine biosynthesis via de novo pathway; O-acetyl-L-homoserine from L-homoserine: step 1/1.</text>
</comment>
<keyword evidence="5 6" id="KW-0012">Acyltransferase</keyword>
<feature type="active site" description="Acyl-thioester intermediate" evidence="6 7">
    <location>
        <position position="143"/>
    </location>
</feature>
<dbReference type="SUPFAM" id="SSF52317">
    <property type="entry name" value="Class I glutamine amidotransferase-like"/>
    <property type="match status" value="1"/>
</dbReference>
<dbReference type="CDD" id="cd03131">
    <property type="entry name" value="GATase1_HTS"/>
    <property type="match status" value="1"/>
</dbReference>